<feature type="compositionally biased region" description="Gly residues" evidence="1">
    <location>
        <begin position="222"/>
        <end position="231"/>
    </location>
</feature>
<proteinExistence type="predicted"/>
<dbReference type="Pfam" id="PF12587">
    <property type="entry name" value="DUF3761"/>
    <property type="match status" value="1"/>
</dbReference>
<dbReference type="Proteomes" id="UP001595947">
    <property type="component" value="Unassembled WGS sequence"/>
</dbReference>
<feature type="region of interest" description="Disordered" evidence="1">
    <location>
        <begin position="105"/>
        <end position="124"/>
    </location>
</feature>
<gene>
    <name evidence="3" type="ORF">ACFPBZ_10670</name>
</gene>
<keyword evidence="2" id="KW-1133">Transmembrane helix</keyword>
<evidence type="ECO:0000313" key="3">
    <source>
        <dbReference type="EMBL" id="MFC5062669.1"/>
    </source>
</evidence>
<evidence type="ECO:0000313" key="4">
    <source>
        <dbReference type="Proteomes" id="UP001595947"/>
    </source>
</evidence>
<accession>A0ABV9YMV2</accession>
<keyword evidence="2" id="KW-0812">Transmembrane</keyword>
<sequence length="231" mass="23302">MSQNAARGNDHDDAPTTVIRTHRPGLLGTTHARQLHWHPVVRVLWWMFLLPVAIFAWSSWRLRGAARGIGYAAAGVVLLFGVLVSAVPAAAPPAATVAASAPLSASATPATTPSSSPVVPAPAPAPVPAPRAVAALPPAPVARPIVRAATPRPAYAVPAAPRKTAGLPGASSGGNALGSTYTNVDGNQVQRPVAAAAQPAGASAKCKDGTWSFSQHRSGTCSGHGGVASWV</sequence>
<dbReference type="EMBL" id="JBHSIV010000009">
    <property type="protein sequence ID" value="MFC5062669.1"/>
    <property type="molecule type" value="Genomic_DNA"/>
</dbReference>
<feature type="transmembrane region" description="Helical" evidence="2">
    <location>
        <begin position="69"/>
        <end position="91"/>
    </location>
</feature>
<evidence type="ECO:0000256" key="2">
    <source>
        <dbReference type="SAM" id="Phobius"/>
    </source>
</evidence>
<organism evidence="3 4">
    <name type="scientific">Actinomycetospora atypica</name>
    <dbReference type="NCBI Taxonomy" id="1290095"/>
    <lineage>
        <taxon>Bacteria</taxon>
        <taxon>Bacillati</taxon>
        <taxon>Actinomycetota</taxon>
        <taxon>Actinomycetes</taxon>
        <taxon>Pseudonocardiales</taxon>
        <taxon>Pseudonocardiaceae</taxon>
        <taxon>Actinomycetospora</taxon>
    </lineage>
</organism>
<feature type="compositionally biased region" description="Low complexity" evidence="1">
    <location>
        <begin position="105"/>
        <end position="118"/>
    </location>
</feature>
<keyword evidence="2" id="KW-0472">Membrane</keyword>
<comment type="caution">
    <text evidence="3">The sequence shown here is derived from an EMBL/GenBank/DDBJ whole genome shotgun (WGS) entry which is preliminary data.</text>
</comment>
<dbReference type="InterPro" id="IPR022236">
    <property type="entry name" value="DUF3761"/>
</dbReference>
<dbReference type="RefSeq" id="WP_378036022.1">
    <property type="nucleotide sequence ID" value="NZ_JBHSIV010000009.1"/>
</dbReference>
<reference evidence="4" key="1">
    <citation type="journal article" date="2019" name="Int. J. Syst. Evol. Microbiol.">
        <title>The Global Catalogue of Microorganisms (GCM) 10K type strain sequencing project: providing services to taxonomists for standard genome sequencing and annotation.</title>
        <authorList>
            <consortium name="The Broad Institute Genomics Platform"/>
            <consortium name="The Broad Institute Genome Sequencing Center for Infectious Disease"/>
            <person name="Wu L."/>
            <person name="Ma J."/>
        </authorList>
    </citation>
    <scope>NUCLEOTIDE SEQUENCE [LARGE SCALE GENOMIC DNA]</scope>
    <source>
        <strain evidence="4">CGMCC 4.7093</strain>
    </source>
</reference>
<feature type="transmembrane region" description="Helical" evidence="2">
    <location>
        <begin position="43"/>
        <end position="62"/>
    </location>
</feature>
<protein>
    <submittedName>
        <fullName evidence="3">DUF3761 domain-containing protein</fullName>
    </submittedName>
</protein>
<feature type="compositionally biased region" description="Polar residues" evidence="1">
    <location>
        <begin position="211"/>
        <end position="221"/>
    </location>
</feature>
<keyword evidence="4" id="KW-1185">Reference proteome</keyword>
<evidence type="ECO:0000256" key="1">
    <source>
        <dbReference type="SAM" id="MobiDB-lite"/>
    </source>
</evidence>
<name>A0ABV9YMV2_9PSEU</name>
<feature type="region of interest" description="Disordered" evidence="1">
    <location>
        <begin position="204"/>
        <end position="231"/>
    </location>
</feature>